<reference evidence="5" key="2">
    <citation type="submission" date="2024-02" db="EMBL/GenBank/DDBJ databases">
        <title>Neisseria leonii sp. nov.</title>
        <authorList>
            <person name="Boutroux M."/>
            <person name="Favre-Rochex S."/>
            <person name="Gorgette O."/>
            <person name="Touak G."/>
            <person name="Muhle E."/>
            <person name="Chesneau O."/>
            <person name="Clermont D."/>
            <person name="Rahi P."/>
        </authorList>
    </citation>
    <scope>NUCLEOTIDE SEQUENCE</scope>
    <source>
        <strain evidence="5">51.81</strain>
    </source>
</reference>
<organism evidence="4">
    <name type="scientific">Neisseria leonii</name>
    <dbReference type="NCBI Taxonomy" id="2995413"/>
    <lineage>
        <taxon>Bacteria</taxon>
        <taxon>Pseudomonadati</taxon>
        <taxon>Pseudomonadota</taxon>
        <taxon>Betaproteobacteria</taxon>
        <taxon>Neisseriales</taxon>
        <taxon>Neisseriaceae</taxon>
        <taxon>Neisseria</taxon>
    </lineage>
</organism>
<comment type="similarity">
    <text evidence="1">In the N-terminal section; belongs to the LpxK family.</text>
</comment>
<proteinExistence type="inferred from homology"/>
<evidence type="ECO:0000256" key="3">
    <source>
        <dbReference type="HAMAP-Rule" id="MF_01187"/>
    </source>
</evidence>
<comment type="similarity">
    <text evidence="3">Belongs to the UPF0434 family.</text>
</comment>
<dbReference type="Proteomes" id="UP001149607">
    <property type="component" value="Chromosome"/>
</dbReference>
<dbReference type="SUPFAM" id="SSF158997">
    <property type="entry name" value="Trm112p-like"/>
    <property type="match status" value="1"/>
</dbReference>
<comment type="similarity">
    <text evidence="2">In the C-terminal section; belongs to the UPF0434 family.</text>
</comment>
<evidence type="ECO:0000256" key="1">
    <source>
        <dbReference type="ARBA" id="ARBA00061313"/>
    </source>
</evidence>
<dbReference type="Pfam" id="PF03966">
    <property type="entry name" value="Trm112p"/>
    <property type="match status" value="1"/>
</dbReference>
<evidence type="ECO:0000313" key="5">
    <source>
        <dbReference type="EMBL" id="WWY02597.1"/>
    </source>
</evidence>
<dbReference type="PANTHER" id="PTHR33505:SF4">
    <property type="entry name" value="PROTEIN PREY, MITOCHONDRIAL"/>
    <property type="match status" value="1"/>
</dbReference>
<reference evidence="4" key="1">
    <citation type="submission" date="2022-10" db="EMBL/GenBank/DDBJ databases">
        <authorList>
            <person name="Boutroux M."/>
        </authorList>
    </citation>
    <scope>NUCLEOTIDE SEQUENCE</scope>
    <source>
        <strain evidence="4">51.81</strain>
    </source>
</reference>
<dbReference type="Gene3D" id="2.20.25.10">
    <property type="match status" value="1"/>
</dbReference>
<accession>A0A9X4E8D2</accession>
<dbReference type="InterPro" id="IPR005651">
    <property type="entry name" value="Trm112-like"/>
</dbReference>
<name>A0A9X4E8D2_9NEIS</name>
<dbReference type="PANTHER" id="PTHR33505">
    <property type="entry name" value="ZGC:162634"/>
    <property type="match status" value="1"/>
</dbReference>
<dbReference type="FunFam" id="2.20.25.10:FF:000002">
    <property type="entry name" value="UPF0434 protein YcaR"/>
    <property type="match status" value="1"/>
</dbReference>
<evidence type="ECO:0000256" key="2">
    <source>
        <dbReference type="ARBA" id="ARBA00061381"/>
    </source>
</evidence>
<dbReference type="HAMAP" id="MF_01187">
    <property type="entry name" value="UPF0434"/>
    <property type="match status" value="1"/>
</dbReference>
<dbReference type="AlphaFoldDB" id="A0A9X4E8D2"/>
<dbReference type="EMBL" id="JAPQFL010000002">
    <property type="protein sequence ID" value="MDD9327428.1"/>
    <property type="molecule type" value="Genomic_DNA"/>
</dbReference>
<evidence type="ECO:0000313" key="6">
    <source>
        <dbReference type="Proteomes" id="UP001149607"/>
    </source>
</evidence>
<gene>
    <name evidence="4" type="ORF">ORY91_000825</name>
    <name evidence="5" type="ORF">V9W64_07740</name>
</gene>
<sequence>MEQKYYDVLVCPLTKTKLEYRAERQELWSRAAGLAYPVKDGIPYMLVTEARPLGEEESAA</sequence>
<dbReference type="RefSeq" id="WP_274584693.1">
    <property type="nucleotide sequence ID" value="NZ_CP145811.1"/>
</dbReference>
<evidence type="ECO:0000313" key="4">
    <source>
        <dbReference type="EMBL" id="MDD9327428.1"/>
    </source>
</evidence>
<dbReference type="EMBL" id="CP146598">
    <property type="protein sequence ID" value="WWY02597.1"/>
    <property type="molecule type" value="Genomic_DNA"/>
</dbReference>
<protein>
    <recommendedName>
        <fullName evidence="3">UPF0434 protein ORY91_000825</fullName>
    </recommendedName>
</protein>
<keyword evidence="6" id="KW-1185">Reference proteome</keyword>
<dbReference type="GO" id="GO:0005829">
    <property type="term" value="C:cytosol"/>
    <property type="evidence" value="ECO:0007669"/>
    <property type="project" value="TreeGrafter"/>
</dbReference>